<dbReference type="PIRSF" id="PIRSF008757">
    <property type="entry name" value="UCP008757"/>
    <property type="match status" value="1"/>
</dbReference>
<dbReference type="Gene3D" id="3.30.450.150">
    <property type="entry name" value="Haem-degrading domain"/>
    <property type="match status" value="1"/>
</dbReference>
<dbReference type="InterPro" id="IPR038084">
    <property type="entry name" value="PduO/GlcC-like_sf"/>
</dbReference>
<dbReference type="GO" id="GO:0006620">
    <property type="term" value="P:post-translational protein targeting to endoplasmic reticulum membrane"/>
    <property type="evidence" value="ECO:0007669"/>
    <property type="project" value="TreeGrafter"/>
</dbReference>
<organism evidence="1 2">
    <name type="scientific">Novosphingobium sediminicola</name>
    <dbReference type="NCBI Taxonomy" id="563162"/>
    <lineage>
        <taxon>Bacteria</taxon>
        <taxon>Pseudomonadati</taxon>
        <taxon>Pseudomonadota</taxon>
        <taxon>Alphaproteobacteria</taxon>
        <taxon>Sphingomonadales</taxon>
        <taxon>Sphingomonadaceae</taxon>
        <taxon>Novosphingobium</taxon>
    </lineage>
</organism>
<dbReference type="GO" id="GO:0072380">
    <property type="term" value="C:TRC complex"/>
    <property type="evidence" value="ECO:0007669"/>
    <property type="project" value="TreeGrafter"/>
</dbReference>
<protein>
    <submittedName>
        <fullName evidence="1">Uncharacterized protein (UPF0303 family)</fullName>
    </submittedName>
</protein>
<name>A0A7W6CFB2_9SPHN</name>
<reference evidence="1 2" key="1">
    <citation type="submission" date="2020-08" db="EMBL/GenBank/DDBJ databases">
        <title>Genomic Encyclopedia of Type Strains, Phase IV (KMG-IV): sequencing the most valuable type-strain genomes for metagenomic binning, comparative biology and taxonomic classification.</title>
        <authorList>
            <person name="Goeker M."/>
        </authorList>
    </citation>
    <scope>NUCLEOTIDE SEQUENCE [LARGE SCALE GENOMIC DNA]</scope>
    <source>
        <strain evidence="1 2">DSM 27057</strain>
    </source>
</reference>
<dbReference type="RefSeq" id="WP_183622487.1">
    <property type="nucleotide sequence ID" value="NZ_JACIDX010000002.1"/>
</dbReference>
<dbReference type="PANTHER" id="PTHR28255:SF1">
    <property type="entry name" value="UPF0303 PROTEIN YBR137W"/>
    <property type="match status" value="1"/>
</dbReference>
<keyword evidence="2" id="KW-1185">Reference proteome</keyword>
<dbReference type="PANTHER" id="PTHR28255">
    <property type="match status" value="1"/>
</dbReference>
<evidence type="ECO:0000313" key="1">
    <source>
        <dbReference type="EMBL" id="MBB3953659.1"/>
    </source>
</evidence>
<dbReference type="SUPFAM" id="SSF143744">
    <property type="entry name" value="GlcG-like"/>
    <property type="match status" value="1"/>
</dbReference>
<dbReference type="Pfam" id="PF03928">
    <property type="entry name" value="HbpS-like"/>
    <property type="match status" value="1"/>
</dbReference>
<evidence type="ECO:0000313" key="2">
    <source>
        <dbReference type="Proteomes" id="UP000548867"/>
    </source>
</evidence>
<gene>
    <name evidence="1" type="ORF">GGR38_000586</name>
</gene>
<comment type="caution">
    <text evidence="1">The sequence shown here is derived from an EMBL/GenBank/DDBJ whole genome shotgun (WGS) entry which is preliminary data.</text>
</comment>
<accession>A0A7W6CFB2</accession>
<dbReference type="AlphaFoldDB" id="A0A7W6CFB2"/>
<sequence>MDADLDALAQRESDLILPRFSNDDAWWLGCFLRDAGASCQAPIAIDISVGPTTLFTALLPGATADNLGWIKRKVAIAWRYQKSSYLMNQKFAGGENMFERFGLDHATYAAAGGAVPIRVAGVGMIGVVAVSGLPQLDDHLMVLDALGALQNKQKGEA</sequence>
<dbReference type="InterPro" id="IPR010371">
    <property type="entry name" value="YBR137W-like"/>
</dbReference>
<dbReference type="Proteomes" id="UP000548867">
    <property type="component" value="Unassembled WGS sequence"/>
</dbReference>
<dbReference type="EMBL" id="JACIDX010000002">
    <property type="protein sequence ID" value="MBB3953659.1"/>
    <property type="molecule type" value="Genomic_DNA"/>
</dbReference>
<proteinExistence type="predicted"/>
<dbReference type="InterPro" id="IPR005624">
    <property type="entry name" value="PduO/GlcC-like"/>
</dbReference>
<dbReference type="NCBIfam" id="NF002696">
    <property type="entry name" value="PRK02487.1-5"/>
    <property type="match status" value="1"/>
</dbReference>